<proteinExistence type="predicted"/>
<comment type="pathway">
    <text evidence="1">Glycan biosynthesis; glycogen biosynthesis.</text>
</comment>
<dbReference type="SUPFAM" id="SSF51445">
    <property type="entry name" value="(Trans)glycosidases"/>
    <property type="match status" value="1"/>
</dbReference>
<gene>
    <name evidence="2" type="ORF">F8M41_020268</name>
</gene>
<name>A0A8H4AIQ3_GIGMA</name>
<evidence type="ECO:0000313" key="3">
    <source>
        <dbReference type="Proteomes" id="UP000439903"/>
    </source>
</evidence>
<dbReference type="PANTHER" id="PTHR43651">
    <property type="entry name" value="1,4-ALPHA-GLUCAN-BRANCHING ENZYME"/>
    <property type="match status" value="1"/>
</dbReference>
<dbReference type="Gene3D" id="3.20.20.80">
    <property type="entry name" value="Glycosidases"/>
    <property type="match status" value="1"/>
</dbReference>
<organism evidence="2 3">
    <name type="scientific">Gigaspora margarita</name>
    <dbReference type="NCBI Taxonomy" id="4874"/>
    <lineage>
        <taxon>Eukaryota</taxon>
        <taxon>Fungi</taxon>
        <taxon>Fungi incertae sedis</taxon>
        <taxon>Mucoromycota</taxon>
        <taxon>Glomeromycotina</taxon>
        <taxon>Glomeromycetes</taxon>
        <taxon>Diversisporales</taxon>
        <taxon>Gigasporaceae</taxon>
        <taxon>Gigaspora</taxon>
    </lineage>
</organism>
<accession>A0A8H4AIQ3</accession>
<protein>
    <submittedName>
        <fullName evidence="2">1,4-alpha-glucan-branching enzyme</fullName>
    </submittedName>
</protein>
<dbReference type="AlphaFoldDB" id="A0A8H4AIQ3"/>
<dbReference type="GO" id="GO:0005978">
    <property type="term" value="P:glycogen biosynthetic process"/>
    <property type="evidence" value="ECO:0007669"/>
    <property type="project" value="TreeGrafter"/>
</dbReference>
<sequence>MKYKGKSSQEPTSPMIIMYAIQLMPIMKHAYYASFGYQVTSFFIASSCYELMRLIDTAHGMGYILLDIVHSHACKNVLDRLNIFDGSDHCYFHKGGKGNHNLWDSHYEVLRFLLLHLQFFMKEYEFDGFRFDGVTSMIFIHHSICMGFSDDYHEYFGDSVDKENVMCLMLVRYDKI</sequence>
<dbReference type="GO" id="GO:0003844">
    <property type="term" value="F:1,4-alpha-glucan branching enzyme activity"/>
    <property type="evidence" value="ECO:0007669"/>
    <property type="project" value="TreeGrafter"/>
</dbReference>
<keyword evidence="3" id="KW-1185">Reference proteome</keyword>
<reference evidence="2 3" key="1">
    <citation type="journal article" date="2019" name="Environ. Microbiol.">
        <title>At the nexus of three kingdoms: the genome of the mycorrhizal fungus Gigaspora margarita provides insights into plant, endobacterial and fungal interactions.</title>
        <authorList>
            <person name="Venice F."/>
            <person name="Ghignone S."/>
            <person name="Salvioli di Fossalunga A."/>
            <person name="Amselem J."/>
            <person name="Novero M."/>
            <person name="Xianan X."/>
            <person name="Sedzielewska Toro K."/>
            <person name="Morin E."/>
            <person name="Lipzen A."/>
            <person name="Grigoriev I.V."/>
            <person name="Henrissat B."/>
            <person name="Martin F.M."/>
            <person name="Bonfante P."/>
        </authorList>
    </citation>
    <scope>NUCLEOTIDE SEQUENCE [LARGE SCALE GENOMIC DNA]</scope>
    <source>
        <strain evidence="2 3">BEG34</strain>
    </source>
</reference>
<dbReference type="OrthoDB" id="196493at2759"/>
<dbReference type="GO" id="GO:0005737">
    <property type="term" value="C:cytoplasm"/>
    <property type="evidence" value="ECO:0007669"/>
    <property type="project" value="TreeGrafter"/>
</dbReference>
<dbReference type="EMBL" id="WTPW01000551">
    <property type="protein sequence ID" value="KAF0500581.1"/>
    <property type="molecule type" value="Genomic_DNA"/>
</dbReference>
<comment type="caution">
    <text evidence="2">The sequence shown here is derived from an EMBL/GenBank/DDBJ whole genome shotgun (WGS) entry which is preliminary data.</text>
</comment>
<evidence type="ECO:0000256" key="1">
    <source>
        <dbReference type="ARBA" id="ARBA00004964"/>
    </source>
</evidence>
<dbReference type="InterPro" id="IPR017853">
    <property type="entry name" value="GH"/>
</dbReference>
<dbReference type="PANTHER" id="PTHR43651:SF3">
    <property type="entry name" value="1,4-ALPHA-GLUCAN-BRANCHING ENZYME"/>
    <property type="match status" value="1"/>
</dbReference>
<evidence type="ECO:0000313" key="2">
    <source>
        <dbReference type="EMBL" id="KAF0500581.1"/>
    </source>
</evidence>
<dbReference type="Proteomes" id="UP000439903">
    <property type="component" value="Unassembled WGS sequence"/>
</dbReference>